<dbReference type="Gene3D" id="1.10.287.130">
    <property type="match status" value="1"/>
</dbReference>
<feature type="modified residue" description="4-aspartylphosphate" evidence="6">
    <location>
        <position position="860"/>
    </location>
</feature>
<keyword evidence="7" id="KW-0175">Coiled coil</keyword>
<dbReference type="SUPFAM" id="SSF55781">
    <property type="entry name" value="GAF domain-like"/>
    <property type="match status" value="2"/>
</dbReference>
<dbReference type="Pfam" id="PF00512">
    <property type="entry name" value="HisKA"/>
    <property type="match status" value="1"/>
</dbReference>
<dbReference type="PROSITE" id="PS50109">
    <property type="entry name" value="HIS_KIN"/>
    <property type="match status" value="1"/>
</dbReference>
<evidence type="ECO:0000313" key="12">
    <source>
        <dbReference type="EMBL" id="MDQ9172199.1"/>
    </source>
</evidence>
<evidence type="ECO:0000313" key="13">
    <source>
        <dbReference type="Proteomes" id="UP001225596"/>
    </source>
</evidence>
<evidence type="ECO:0000256" key="6">
    <source>
        <dbReference type="PROSITE-ProRule" id="PRU00169"/>
    </source>
</evidence>
<dbReference type="InterPro" id="IPR036097">
    <property type="entry name" value="HisK_dim/P_sf"/>
</dbReference>
<comment type="caution">
    <text evidence="12">The sequence shown here is derived from an EMBL/GenBank/DDBJ whole genome shotgun (WGS) entry which is preliminary data.</text>
</comment>
<dbReference type="InterPro" id="IPR029016">
    <property type="entry name" value="GAF-like_dom_sf"/>
</dbReference>
<feature type="domain" description="PAC" evidence="11">
    <location>
        <begin position="133"/>
        <end position="184"/>
    </location>
</feature>
<dbReference type="CDD" id="cd00075">
    <property type="entry name" value="HATPase"/>
    <property type="match status" value="1"/>
</dbReference>
<dbReference type="Pfam" id="PF01590">
    <property type="entry name" value="GAF"/>
    <property type="match status" value="1"/>
</dbReference>
<dbReference type="PANTHER" id="PTHR43547">
    <property type="entry name" value="TWO-COMPONENT HISTIDINE KINASE"/>
    <property type="match status" value="1"/>
</dbReference>
<dbReference type="InterPro" id="IPR000700">
    <property type="entry name" value="PAS-assoc_C"/>
</dbReference>
<dbReference type="SMART" id="SM00388">
    <property type="entry name" value="HisKA"/>
    <property type="match status" value="1"/>
</dbReference>
<dbReference type="InterPro" id="IPR001610">
    <property type="entry name" value="PAC"/>
</dbReference>
<dbReference type="CDD" id="cd17580">
    <property type="entry name" value="REC_2_DhkD-like"/>
    <property type="match status" value="1"/>
</dbReference>
<dbReference type="Gene3D" id="3.30.565.10">
    <property type="entry name" value="Histidine kinase-like ATPase, C-terminal domain"/>
    <property type="match status" value="1"/>
</dbReference>
<dbReference type="InterPro" id="IPR003018">
    <property type="entry name" value="GAF"/>
</dbReference>
<dbReference type="Gene3D" id="3.40.50.2300">
    <property type="match status" value="1"/>
</dbReference>
<evidence type="ECO:0000256" key="7">
    <source>
        <dbReference type="SAM" id="Coils"/>
    </source>
</evidence>
<evidence type="ECO:0000259" key="11">
    <source>
        <dbReference type="PROSITE" id="PS50113"/>
    </source>
</evidence>
<dbReference type="SMART" id="SM00448">
    <property type="entry name" value="REC"/>
    <property type="match status" value="1"/>
</dbReference>
<dbReference type="EMBL" id="JAUYVH010000018">
    <property type="protein sequence ID" value="MDQ9172199.1"/>
    <property type="molecule type" value="Genomic_DNA"/>
</dbReference>
<dbReference type="InterPro" id="IPR001789">
    <property type="entry name" value="Sig_transdc_resp-reg_receiver"/>
</dbReference>
<keyword evidence="5" id="KW-0418">Kinase</keyword>
<dbReference type="InterPro" id="IPR035965">
    <property type="entry name" value="PAS-like_dom_sf"/>
</dbReference>
<keyword evidence="3 6" id="KW-0597">Phosphoprotein</keyword>
<dbReference type="SMART" id="SM00387">
    <property type="entry name" value="HATPase_c"/>
    <property type="match status" value="1"/>
</dbReference>
<feature type="domain" description="Histidine kinase" evidence="8">
    <location>
        <begin position="564"/>
        <end position="782"/>
    </location>
</feature>
<gene>
    <name evidence="12" type="ORF">Q8A64_17445</name>
</gene>
<evidence type="ECO:0000259" key="9">
    <source>
        <dbReference type="PROSITE" id="PS50110"/>
    </source>
</evidence>
<dbReference type="PROSITE" id="PS50113">
    <property type="entry name" value="PAC"/>
    <property type="match status" value="1"/>
</dbReference>
<dbReference type="SUPFAM" id="SSF55874">
    <property type="entry name" value="ATPase domain of HSP90 chaperone/DNA topoisomerase II/histidine kinase"/>
    <property type="match status" value="1"/>
</dbReference>
<feature type="domain" description="PAS" evidence="10">
    <location>
        <begin position="53"/>
        <end position="129"/>
    </location>
</feature>
<feature type="domain" description="Response regulatory" evidence="9">
    <location>
        <begin position="811"/>
        <end position="927"/>
    </location>
</feature>
<dbReference type="InterPro" id="IPR003594">
    <property type="entry name" value="HATPase_dom"/>
</dbReference>
<keyword evidence="12" id="KW-0067">ATP-binding</keyword>
<dbReference type="InterPro" id="IPR011006">
    <property type="entry name" value="CheY-like_superfamily"/>
</dbReference>
<evidence type="ECO:0000256" key="4">
    <source>
        <dbReference type="ARBA" id="ARBA00022679"/>
    </source>
</evidence>
<dbReference type="CDD" id="cd00130">
    <property type="entry name" value="PAS"/>
    <property type="match status" value="1"/>
</dbReference>
<evidence type="ECO:0000256" key="5">
    <source>
        <dbReference type="ARBA" id="ARBA00022777"/>
    </source>
</evidence>
<dbReference type="Pfam" id="PF00072">
    <property type="entry name" value="Response_reg"/>
    <property type="match status" value="1"/>
</dbReference>
<dbReference type="Pfam" id="PF13185">
    <property type="entry name" value="GAF_2"/>
    <property type="match status" value="1"/>
</dbReference>
<name>A0ABU1BTG7_9BURK</name>
<dbReference type="SMART" id="SM00065">
    <property type="entry name" value="GAF"/>
    <property type="match status" value="2"/>
</dbReference>
<dbReference type="SMART" id="SM00086">
    <property type="entry name" value="PAC"/>
    <property type="match status" value="1"/>
</dbReference>
<dbReference type="PROSITE" id="PS50110">
    <property type="entry name" value="RESPONSE_REGULATORY"/>
    <property type="match status" value="1"/>
</dbReference>
<keyword evidence="13" id="KW-1185">Reference proteome</keyword>
<evidence type="ECO:0000259" key="10">
    <source>
        <dbReference type="PROSITE" id="PS50112"/>
    </source>
</evidence>
<dbReference type="Gene3D" id="3.30.450.40">
    <property type="match status" value="2"/>
</dbReference>
<dbReference type="InterPro" id="IPR003661">
    <property type="entry name" value="HisK_dim/P_dom"/>
</dbReference>
<evidence type="ECO:0000256" key="2">
    <source>
        <dbReference type="ARBA" id="ARBA00012438"/>
    </source>
</evidence>
<dbReference type="EC" id="2.7.13.3" evidence="2"/>
<dbReference type="RefSeq" id="WP_338438213.1">
    <property type="nucleotide sequence ID" value="NZ_JAUYVH010000018.1"/>
</dbReference>
<evidence type="ECO:0000259" key="8">
    <source>
        <dbReference type="PROSITE" id="PS50109"/>
    </source>
</evidence>
<dbReference type="PRINTS" id="PR00344">
    <property type="entry name" value="BCTRLSENSOR"/>
</dbReference>
<dbReference type="Proteomes" id="UP001225596">
    <property type="component" value="Unassembled WGS sequence"/>
</dbReference>
<dbReference type="SUPFAM" id="SSF55785">
    <property type="entry name" value="PYP-like sensor domain (PAS domain)"/>
    <property type="match status" value="1"/>
</dbReference>
<dbReference type="Pfam" id="PF02518">
    <property type="entry name" value="HATPase_c"/>
    <property type="match status" value="1"/>
</dbReference>
<dbReference type="Pfam" id="PF13426">
    <property type="entry name" value="PAS_9"/>
    <property type="match status" value="1"/>
</dbReference>
<dbReference type="SMART" id="SM00091">
    <property type="entry name" value="PAS"/>
    <property type="match status" value="1"/>
</dbReference>
<dbReference type="SUPFAM" id="SSF47384">
    <property type="entry name" value="Homodimeric domain of signal transducing histidine kinase"/>
    <property type="match status" value="1"/>
</dbReference>
<dbReference type="NCBIfam" id="TIGR00229">
    <property type="entry name" value="sensory_box"/>
    <property type="match status" value="1"/>
</dbReference>
<dbReference type="PANTHER" id="PTHR43547:SF2">
    <property type="entry name" value="HYBRID SIGNAL TRANSDUCTION HISTIDINE KINASE C"/>
    <property type="match status" value="1"/>
</dbReference>
<protein>
    <recommendedName>
        <fullName evidence="2">histidine kinase</fullName>
        <ecNumber evidence="2">2.7.13.3</ecNumber>
    </recommendedName>
</protein>
<dbReference type="GO" id="GO:0005524">
    <property type="term" value="F:ATP binding"/>
    <property type="evidence" value="ECO:0007669"/>
    <property type="project" value="UniProtKB-KW"/>
</dbReference>
<dbReference type="PROSITE" id="PS50112">
    <property type="entry name" value="PAS"/>
    <property type="match status" value="1"/>
</dbReference>
<sequence length="934" mass="102792">MAALASHENLQDLAKRNGVSIELVTKWKHELLSDAVRAFDEPTAHAVGSSEISKRELALAIAENSTQGFAMMDERGYCIYANHAWLQMTGYTAEELGSTVLHDLVPRHYPDGRPYLMAECLTERALPENFAVCAHEDLFFRKDGTAFPVMCSASPIFRDGRRVATVIEIRDITERKRIDEELRRTTKRQAFQLQLAECLRELSNPEEITEAASRLLGLYLNVGRVGYAETDLAGKRVSVHRDWTSSAMSSLAGEARPLDRCGLAIINELQNGTTVRLDDIVEDERSAPDRDGYACIGVRSMIAVPLIEEHRLTAILYLHESAPRAWMEEEVRLAEDAARWTWEAVKHARAEQTLREETRMLELLNQTGQIVSSTLDMQTLLQSITDTATQLSGAQFGAFFYTAKNEQGDAFTLYTLSGAPREAFDQFGHPRATPLFAPTFKGAPAIRSDDVTKDARYGKCGPHHGMPPKHLPVRSYLAVPVTARSGEVLGALLFGHPDVGVFTERTERIIAGVASQAAVAIDNARLYEQAQKAAQEREDLLTRERAAREEAERLSRMKDEFLAMLAHELRNPLAPISAAADLLNIMYANDPHVQQTSEIISRQVTHMTRLVDDLLDVSRVTRGFVTLNKAIIDFRHVVAGALDQVRPLIEQKRHQVATRLPSEPVYVHGDETRLVQTVSNILNNAAKYTPEDGNIDIKLNIADELLQLHIKDNGSGIAPELLPDVFGLFTQGARTLARSQGGLGLGLALAKKLVELHGGQVSAYSAGLGKGSEFIVSLPLASSVPQAPDQVHPALKLDASKSGTLHPQALRLTIVDDNIDAADMLASLLRAQGHTVSVYYRAQDALNSATRDVPHAFLLDIGLPDMDGYELARRLRAQPETAGSTLVAVTGYGQAQDREQSRAAGFSFHLVKPVDVHALTTLLKDIAAVRVMQS</sequence>
<keyword evidence="12" id="KW-0547">Nucleotide-binding</keyword>
<feature type="coiled-coil region" evidence="7">
    <location>
        <begin position="523"/>
        <end position="557"/>
    </location>
</feature>
<reference evidence="12 13" key="1">
    <citation type="submission" date="2023-08" db="EMBL/GenBank/DDBJ databases">
        <title>Oxalobacteraceae gen .nov., isolated from river sludge outside the plant.</title>
        <authorList>
            <person name="Zhao S.Y."/>
        </authorList>
    </citation>
    <scope>NUCLEOTIDE SEQUENCE [LARGE SCALE GENOMIC DNA]</scope>
    <source>
        <strain evidence="12 13">R-40</strain>
    </source>
</reference>
<evidence type="ECO:0000256" key="1">
    <source>
        <dbReference type="ARBA" id="ARBA00000085"/>
    </source>
</evidence>
<dbReference type="Gene3D" id="3.30.450.20">
    <property type="entry name" value="PAS domain"/>
    <property type="match status" value="1"/>
</dbReference>
<dbReference type="CDD" id="cd00082">
    <property type="entry name" value="HisKA"/>
    <property type="match status" value="1"/>
</dbReference>
<dbReference type="InterPro" id="IPR000014">
    <property type="entry name" value="PAS"/>
</dbReference>
<comment type="catalytic activity">
    <reaction evidence="1">
        <text>ATP + protein L-histidine = ADP + protein N-phospho-L-histidine.</text>
        <dbReference type="EC" id="2.7.13.3"/>
    </reaction>
</comment>
<keyword evidence="4" id="KW-0808">Transferase</keyword>
<proteinExistence type="predicted"/>
<accession>A0ABU1BTG7</accession>
<dbReference type="SUPFAM" id="SSF52172">
    <property type="entry name" value="CheY-like"/>
    <property type="match status" value="1"/>
</dbReference>
<dbReference type="InterPro" id="IPR004358">
    <property type="entry name" value="Sig_transdc_His_kin-like_C"/>
</dbReference>
<dbReference type="InterPro" id="IPR036890">
    <property type="entry name" value="HATPase_C_sf"/>
</dbReference>
<evidence type="ECO:0000256" key="3">
    <source>
        <dbReference type="ARBA" id="ARBA00022553"/>
    </source>
</evidence>
<dbReference type="InterPro" id="IPR005467">
    <property type="entry name" value="His_kinase_dom"/>
</dbReference>
<organism evidence="12 13">
    <name type="scientific">Keguizhuia sedimenti</name>
    <dbReference type="NCBI Taxonomy" id="3064264"/>
    <lineage>
        <taxon>Bacteria</taxon>
        <taxon>Pseudomonadati</taxon>
        <taxon>Pseudomonadota</taxon>
        <taxon>Betaproteobacteria</taxon>
        <taxon>Burkholderiales</taxon>
        <taxon>Oxalobacteraceae</taxon>
        <taxon>Keguizhuia</taxon>
    </lineage>
</organism>